<dbReference type="PANTHER" id="PTHR11669:SF52">
    <property type="entry name" value="OS10G0574500 PROTEIN"/>
    <property type="match status" value="1"/>
</dbReference>
<evidence type="ECO:0000313" key="2">
    <source>
        <dbReference type="Proteomes" id="UP000075243"/>
    </source>
</evidence>
<protein>
    <submittedName>
        <fullName evidence="1">Replication factor C subunit 3</fullName>
    </submittedName>
</protein>
<dbReference type="EMBL" id="KQ483412">
    <property type="protein sequence ID" value="KYP53572.1"/>
    <property type="molecule type" value="Genomic_DNA"/>
</dbReference>
<dbReference type="GO" id="GO:0003677">
    <property type="term" value="F:DNA binding"/>
    <property type="evidence" value="ECO:0007669"/>
    <property type="project" value="InterPro"/>
</dbReference>
<dbReference type="GO" id="GO:0005663">
    <property type="term" value="C:DNA replication factor C complex"/>
    <property type="evidence" value="ECO:0007669"/>
    <property type="project" value="TreeGrafter"/>
</dbReference>
<dbReference type="InterPro" id="IPR027417">
    <property type="entry name" value="P-loop_NTPase"/>
</dbReference>
<dbReference type="AlphaFoldDB" id="A0A151SFG0"/>
<dbReference type="Gramene" id="C.cajan_23777.t">
    <property type="protein sequence ID" value="C.cajan_23777.t"/>
    <property type="gene ID" value="C.cajan_23777"/>
</dbReference>
<evidence type="ECO:0000313" key="1">
    <source>
        <dbReference type="EMBL" id="KYP53572.1"/>
    </source>
</evidence>
<name>A0A151SFG0_CAJCA</name>
<dbReference type="Gene3D" id="3.40.50.300">
    <property type="entry name" value="P-loop containing nucleotide triphosphate hydrolases"/>
    <property type="match status" value="1"/>
</dbReference>
<dbReference type="InterPro" id="IPR008921">
    <property type="entry name" value="DNA_pol3_clamp-load_cplx_C"/>
</dbReference>
<dbReference type="Proteomes" id="UP000075243">
    <property type="component" value="Unassembled WGS sequence"/>
</dbReference>
<dbReference type="GO" id="GO:0003689">
    <property type="term" value="F:DNA clamp loader activity"/>
    <property type="evidence" value="ECO:0007669"/>
    <property type="project" value="TreeGrafter"/>
</dbReference>
<dbReference type="Pfam" id="PF21960">
    <property type="entry name" value="RCF1-5-like_lid"/>
    <property type="match status" value="1"/>
</dbReference>
<gene>
    <name evidence="1" type="ORF">KK1_024465</name>
</gene>
<organism evidence="1 2">
    <name type="scientific">Cajanus cajan</name>
    <name type="common">Pigeon pea</name>
    <name type="synonym">Cajanus indicus</name>
    <dbReference type="NCBI Taxonomy" id="3821"/>
    <lineage>
        <taxon>Eukaryota</taxon>
        <taxon>Viridiplantae</taxon>
        <taxon>Streptophyta</taxon>
        <taxon>Embryophyta</taxon>
        <taxon>Tracheophyta</taxon>
        <taxon>Spermatophyta</taxon>
        <taxon>Magnoliopsida</taxon>
        <taxon>eudicotyledons</taxon>
        <taxon>Gunneridae</taxon>
        <taxon>Pentapetalae</taxon>
        <taxon>rosids</taxon>
        <taxon>fabids</taxon>
        <taxon>Fabales</taxon>
        <taxon>Fabaceae</taxon>
        <taxon>Papilionoideae</taxon>
        <taxon>50 kb inversion clade</taxon>
        <taxon>NPAAA clade</taxon>
        <taxon>indigoferoid/millettioid clade</taxon>
        <taxon>Phaseoleae</taxon>
        <taxon>Cajanus</taxon>
    </lineage>
</organism>
<dbReference type="InterPro" id="IPR050238">
    <property type="entry name" value="DNA_Rep/Repair_Clamp_Loader"/>
</dbReference>
<sequence>MSGADVIEEKPLRERVSETSDEVEMDVWKVEELKEHEKEKALFVSEPTVVASESQCKEGGNAYEYTWATKYQPTTLEEFICNKDKALQLKAMVKEGCGCSHFIFEGPPCVGKRSMIRAMLREVFGADKVQVNHFRHICNVIKLQRYTLILALINAKVVVFLILTDQSLVEILEYIGKEEGIKLSRDLVHKIILRSKNNLRQAIRSLEASCRNKDALKDDDLILTGWEEDILNIAQEIIQEQSPRQLYVIRGKLQSLMIHDVPPDFIYKVRNYLCTYICI</sequence>
<dbReference type="OMA" id="EKHIDIR"/>
<dbReference type="STRING" id="3821.A0A151SFG0"/>
<reference evidence="1" key="1">
    <citation type="journal article" date="2012" name="Nat. Biotechnol.">
        <title>Draft genome sequence of pigeonpea (Cajanus cajan), an orphan legume crop of resource-poor farmers.</title>
        <authorList>
            <person name="Varshney R.K."/>
            <person name="Chen W."/>
            <person name="Li Y."/>
            <person name="Bharti A.K."/>
            <person name="Saxena R.K."/>
            <person name="Schlueter J.A."/>
            <person name="Donoghue M.T."/>
            <person name="Azam S."/>
            <person name="Fan G."/>
            <person name="Whaley A.M."/>
            <person name="Farmer A.D."/>
            <person name="Sheridan J."/>
            <person name="Iwata A."/>
            <person name="Tuteja R."/>
            <person name="Penmetsa R.V."/>
            <person name="Wu W."/>
            <person name="Upadhyaya H.D."/>
            <person name="Yang S.P."/>
            <person name="Shah T."/>
            <person name="Saxena K.B."/>
            <person name="Michael T."/>
            <person name="McCombie W.R."/>
            <person name="Yang B."/>
            <person name="Zhang G."/>
            <person name="Yang H."/>
            <person name="Wang J."/>
            <person name="Spillane C."/>
            <person name="Cook D.R."/>
            <person name="May G.D."/>
            <person name="Xu X."/>
            <person name="Jackson S.A."/>
        </authorList>
    </citation>
    <scope>NUCLEOTIDE SEQUENCE [LARGE SCALE GENOMIC DNA]</scope>
</reference>
<dbReference type="FunFam" id="1.10.8.60:FF:000030">
    <property type="entry name" value="replication factor C subunit 3"/>
    <property type="match status" value="1"/>
</dbReference>
<dbReference type="PANTHER" id="PTHR11669">
    <property type="entry name" value="REPLICATION FACTOR C / DNA POLYMERASE III GAMMA-TAU SUBUNIT"/>
    <property type="match status" value="1"/>
</dbReference>
<dbReference type="GO" id="GO:0006281">
    <property type="term" value="P:DNA repair"/>
    <property type="evidence" value="ECO:0007669"/>
    <property type="project" value="TreeGrafter"/>
</dbReference>
<accession>A0A151SFG0</accession>
<dbReference type="GO" id="GO:0005634">
    <property type="term" value="C:nucleus"/>
    <property type="evidence" value="ECO:0007669"/>
    <property type="project" value="TreeGrafter"/>
</dbReference>
<proteinExistence type="predicted"/>
<keyword evidence="2" id="KW-1185">Reference proteome</keyword>
<dbReference type="SUPFAM" id="SSF52540">
    <property type="entry name" value="P-loop containing nucleoside triphosphate hydrolases"/>
    <property type="match status" value="1"/>
</dbReference>
<dbReference type="Gene3D" id="1.10.8.60">
    <property type="match status" value="1"/>
</dbReference>
<dbReference type="GO" id="GO:0006261">
    <property type="term" value="P:DNA-templated DNA replication"/>
    <property type="evidence" value="ECO:0007669"/>
    <property type="project" value="TreeGrafter"/>
</dbReference>
<dbReference type="Gene3D" id="1.20.272.10">
    <property type="match status" value="1"/>
</dbReference>
<dbReference type="SUPFAM" id="SSF48019">
    <property type="entry name" value="post-AAA+ oligomerization domain-like"/>
    <property type="match status" value="1"/>
</dbReference>